<sequence length="137" mass="15416">MLTAIISTVLAVFAYTILAGHKLRLSAFGTIFLMISAGITAALTAMTINPWVNDEYDWKPLRYNLRLLLWFVLSILNFCCSIWWRFTILTGVLLMLAFVTHLIAYSKCQPLVISRVLGGAGVEQMVLFVPSRRRAFG</sequence>
<gene>
    <name evidence="2" type="ORF">K469DRAFT_385220</name>
</gene>
<dbReference type="Proteomes" id="UP000800200">
    <property type="component" value="Unassembled WGS sequence"/>
</dbReference>
<dbReference type="AlphaFoldDB" id="A0A6A6EID4"/>
<accession>A0A6A6EID4</accession>
<reference evidence="2" key="1">
    <citation type="journal article" date="2020" name="Stud. Mycol.">
        <title>101 Dothideomycetes genomes: a test case for predicting lifestyles and emergence of pathogens.</title>
        <authorList>
            <person name="Haridas S."/>
            <person name="Albert R."/>
            <person name="Binder M."/>
            <person name="Bloem J."/>
            <person name="Labutti K."/>
            <person name="Salamov A."/>
            <person name="Andreopoulos B."/>
            <person name="Baker S."/>
            <person name="Barry K."/>
            <person name="Bills G."/>
            <person name="Bluhm B."/>
            <person name="Cannon C."/>
            <person name="Castanera R."/>
            <person name="Culley D."/>
            <person name="Daum C."/>
            <person name="Ezra D."/>
            <person name="Gonzalez J."/>
            <person name="Henrissat B."/>
            <person name="Kuo A."/>
            <person name="Liang C."/>
            <person name="Lipzen A."/>
            <person name="Lutzoni F."/>
            <person name="Magnuson J."/>
            <person name="Mondo S."/>
            <person name="Nolan M."/>
            <person name="Ohm R."/>
            <person name="Pangilinan J."/>
            <person name="Park H.-J."/>
            <person name="Ramirez L."/>
            <person name="Alfaro M."/>
            <person name="Sun H."/>
            <person name="Tritt A."/>
            <person name="Yoshinaga Y."/>
            <person name="Zwiers L.-H."/>
            <person name="Turgeon B."/>
            <person name="Goodwin S."/>
            <person name="Spatafora J."/>
            <person name="Crous P."/>
            <person name="Grigoriev I."/>
        </authorList>
    </citation>
    <scope>NUCLEOTIDE SEQUENCE</scope>
    <source>
        <strain evidence="2">CBS 207.26</strain>
    </source>
</reference>
<keyword evidence="1" id="KW-0472">Membrane</keyword>
<feature type="transmembrane region" description="Helical" evidence="1">
    <location>
        <begin position="64"/>
        <end position="84"/>
    </location>
</feature>
<evidence type="ECO:0000256" key="1">
    <source>
        <dbReference type="SAM" id="Phobius"/>
    </source>
</evidence>
<evidence type="ECO:0000313" key="2">
    <source>
        <dbReference type="EMBL" id="KAF2190448.1"/>
    </source>
</evidence>
<keyword evidence="1" id="KW-1133">Transmembrane helix</keyword>
<feature type="transmembrane region" description="Helical" evidence="1">
    <location>
        <begin position="90"/>
        <end position="106"/>
    </location>
</feature>
<protein>
    <submittedName>
        <fullName evidence="2">Uncharacterized protein</fullName>
    </submittedName>
</protein>
<feature type="transmembrane region" description="Helical" evidence="1">
    <location>
        <begin position="29"/>
        <end position="52"/>
    </location>
</feature>
<keyword evidence="1" id="KW-0812">Transmembrane</keyword>
<name>A0A6A6EID4_9PEZI</name>
<organism evidence="2 3">
    <name type="scientific">Zopfia rhizophila CBS 207.26</name>
    <dbReference type="NCBI Taxonomy" id="1314779"/>
    <lineage>
        <taxon>Eukaryota</taxon>
        <taxon>Fungi</taxon>
        <taxon>Dikarya</taxon>
        <taxon>Ascomycota</taxon>
        <taxon>Pezizomycotina</taxon>
        <taxon>Dothideomycetes</taxon>
        <taxon>Dothideomycetes incertae sedis</taxon>
        <taxon>Zopfiaceae</taxon>
        <taxon>Zopfia</taxon>
    </lineage>
</organism>
<keyword evidence="3" id="KW-1185">Reference proteome</keyword>
<proteinExistence type="predicted"/>
<evidence type="ECO:0000313" key="3">
    <source>
        <dbReference type="Proteomes" id="UP000800200"/>
    </source>
</evidence>
<dbReference type="EMBL" id="ML994618">
    <property type="protein sequence ID" value="KAF2190448.1"/>
    <property type="molecule type" value="Genomic_DNA"/>
</dbReference>